<feature type="compositionally biased region" description="Basic and acidic residues" evidence="1">
    <location>
        <begin position="184"/>
        <end position="204"/>
    </location>
</feature>
<dbReference type="GO" id="GO:0010513">
    <property type="term" value="P:positive regulation of phosphatidylinositol biosynthetic process"/>
    <property type="evidence" value="ECO:0007669"/>
    <property type="project" value="TreeGrafter"/>
</dbReference>
<feature type="compositionally biased region" description="Basic and acidic residues" evidence="1">
    <location>
        <begin position="138"/>
        <end position="158"/>
    </location>
</feature>
<dbReference type="EMBL" id="LSSK01000076">
    <property type="protein sequence ID" value="OMH85482.1"/>
    <property type="molecule type" value="Genomic_DNA"/>
</dbReference>
<name>A0A1R1PX29_ZANCU</name>
<dbReference type="GO" id="GO:0000329">
    <property type="term" value="C:fungal-type vacuole membrane"/>
    <property type="evidence" value="ECO:0007669"/>
    <property type="project" value="TreeGrafter"/>
</dbReference>
<evidence type="ECO:0000313" key="2">
    <source>
        <dbReference type="EMBL" id="OMH85482.1"/>
    </source>
</evidence>
<keyword evidence="3" id="KW-1185">Reference proteome</keyword>
<feature type="compositionally biased region" description="Basic and acidic residues" evidence="1">
    <location>
        <begin position="87"/>
        <end position="114"/>
    </location>
</feature>
<dbReference type="Proteomes" id="UP000188320">
    <property type="component" value="Unassembled WGS sequence"/>
</dbReference>
<protein>
    <recommendedName>
        <fullName evidence="4">Vacuolar segregation protein 7</fullName>
    </recommendedName>
</protein>
<feature type="compositionally biased region" description="Basic and acidic residues" evidence="1">
    <location>
        <begin position="218"/>
        <end position="248"/>
    </location>
</feature>
<gene>
    <name evidence="2" type="ORF">AX774_g972</name>
</gene>
<proteinExistence type="predicted"/>
<dbReference type="GO" id="GO:1903778">
    <property type="term" value="P:protein localization to vacuolar membrane"/>
    <property type="evidence" value="ECO:0007669"/>
    <property type="project" value="TreeGrafter"/>
</dbReference>
<dbReference type="GO" id="GO:0070772">
    <property type="term" value="C:PAS complex"/>
    <property type="evidence" value="ECO:0007669"/>
    <property type="project" value="TreeGrafter"/>
</dbReference>
<dbReference type="AlphaFoldDB" id="A0A1R1PX29"/>
<accession>A0A1R1PX29</accession>
<comment type="caution">
    <text evidence="2">The sequence shown here is derived from an EMBL/GenBank/DDBJ whole genome shotgun (WGS) entry which is preliminary data.</text>
</comment>
<dbReference type="Pfam" id="PF12751">
    <property type="entry name" value="Vac7"/>
    <property type="match status" value="1"/>
</dbReference>
<dbReference type="GO" id="GO:0000011">
    <property type="term" value="P:vacuole inheritance"/>
    <property type="evidence" value="ECO:0007669"/>
    <property type="project" value="TreeGrafter"/>
</dbReference>
<feature type="region of interest" description="Disordered" evidence="1">
    <location>
        <begin position="619"/>
        <end position="638"/>
    </location>
</feature>
<feature type="region of interest" description="Disordered" evidence="1">
    <location>
        <begin position="313"/>
        <end position="343"/>
    </location>
</feature>
<dbReference type="InterPro" id="IPR024260">
    <property type="entry name" value="Vac7"/>
</dbReference>
<dbReference type="PANTHER" id="PTHR28258:SF1">
    <property type="entry name" value="VACUOLAR SEGREGATION PROTEIN 7"/>
    <property type="match status" value="1"/>
</dbReference>
<dbReference type="OrthoDB" id="1204at2759"/>
<sequence length="925" mass="102632">MTKLTELDDSSFDKQTGLFSHDRKTIGLNDGTTAGGSGVGGVPGTKKMTMSQPFFQPDQVFPDILNVSAMVALQEQQLKSRIREKSIGAYAGREKERNIYPDARNRSEDRRREASAGQEGGVSRNIDIGYNVAGLKEQLNREKVNENEDQKEKEREKSVINQGSDAVGDGNTVDVAHKATSGDVGRRSSQKDVRQESGGKDAKKSSSTINEGITAIAEDTRDGGKGKKKGHDIDKVPNENEDGSRRTGLETSPIGRTATQKGKETVDVARGGQQSIAGYGLTNTRGFGLGEYASSENEGYIYIEEKRNNRDILVGDDQSRAGTATGKETGYSTGDTRAGFAGGNWPTDTTRVFSPSCSRAVSPFEDSKRKSVGSVRWSGNTYRRASRSNMMGYGAINGPSGVTGRLNFTGRLNSTSINQSQRAKCLNSNYYSNVEQLFNSSTTGLASDKYSINEENDYYNDGYWEDDEQPSGWNGYEYLPRSKLPLHTSGAKKYSIYKSSPIDSQYQHISTGPAELRRYPSIGGYGNGKYHHGYVSDDYSDYYSYNLLCFYCGRMGKDEETESILGVNEEDVEGQQFGYENEAAEHEARARRGENEDYNGGGNRGIFFSAKKKYSQNKDKSRGAALQSQSRHRKNQKTRRRNLPILYITFAHYSNQFKFAAVTLLLFVLVYLYFRYTSMPIIGLESTLISNVLATEKDLLFSLGFKAKNPNLCQVTIAKSELGIFAAPASSHTNRYSGNINIMDENNAIVEGKHLSRYDKDDDNNRGGGSSFILLGNLYYFDEPLVFPSTSLGFFSSLFDNKYNDNDGAYFTNRSSEIRIRNPGSTGDPEKDKDPESDLNKWKSLYNSSFDLTVRGTVRYSLWNYVFVERICISQRFNLTAIGDFTSNNVSKLIIKNSGFNGALNNPLLSVLSPVFLPVNCQEQE</sequence>
<dbReference type="PANTHER" id="PTHR28258">
    <property type="entry name" value="VACUOLAR SEGREGATION PROTEIN 7"/>
    <property type="match status" value="1"/>
</dbReference>
<evidence type="ECO:0000313" key="3">
    <source>
        <dbReference type="Proteomes" id="UP000188320"/>
    </source>
</evidence>
<organism evidence="2 3">
    <name type="scientific">Zancudomyces culisetae</name>
    <name type="common">Gut fungus</name>
    <name type="synonym">Smittium culisetae</name>
    <dbReference type="NCBI Taxonomy" id="1213189"/>
    <lineage>
        <taxon>Eukaryota</taxon>
        <taxon>Fungi</taxon>
        <taxon>Fungi incertae sedis</taxon>
        <taxon>Zoopagomycota</taxon>
        <taxon>Kickxellomycotina</taxon>
        <taxon>Harpellomycetes</taxon>
        <taxon>Harpellales</taxon>
        <taxon>Legeriomycetaceae</taxon>
        <taxon>Zancudomyces</taxon>
    </lineage>
</organism>
<feature type="region of interest" description="Disordered" evidence="1">
    <location>
        <begin position="87"/>
        <end position="269"/>
    </location>
</feature>
<evidence type="ECO:0008006" key="4">
    <source>
        <dbReference type="Google" id="ProtNLM"/>
    </source>
</evidence>
<reference evidence="3" key="1">
    <citation type="submission" date="2017-01" db="EMBL/GenBank/DDBJ databases">
        <authorList>
            <person name="Wang Y."/>
            <person name="White M."/>
            <person name="Kvist S."/>
            <person name="Moncalvo J.-M."/>
        </authorList>
    </citation>
    <scope>NUCLEOTIDE SEQUENCE [LARGE SCALE GENOMIC DNA]</scope>
    <source>
        <strain evidence="3">COL-18-3</strain>
    </source>
</reference>
<evidence type="ECO:0000256" key="1">
    <source>
        <dbReference type="SAM" id="MobiDB-lite"/>
    </source>
</evidence>